<name>A0A1H9KKT7_BUTFI</name>
<dbReference type="AlphaFoldDB" id="A0A1H9KKT7"/>
<evidence type="ECO:0000313" key="2">
    <source>
        <dbReference type="Proteomes" id="UP000182584"/>
    </source>
</evidence>
<dbReference type="Gene3D" id="3.40.390.10">
    <property type="entry name" value="Collagenase (Catalytic Domain)"/>
    <property type="match status" value="1"/>
</dbReference>
<gene>
    <name evidence="1" type="ORF">SAMN04487884_10185</name>
</gene>
<dbReference type="OrthoDB" id="9901790at2"/>
<sequence length="237" mass="26457">MSKHSCIRTKKSLFSTAVLVLFLMLIWLPIRSYADGCNISKCSNVVLDSTVTTYSTYYLSYIPASLQDIYAADGGNIRIYHEGDPLPEIDTSGWSNIGNIIGYFEWSSGPLIMLSTKPVERASACVTDQAKISICHEFGHYITIKSNILRGISTDYRISDDFEEAFKAEKSNYNKSSCKLPKGYKKNISRTAASVEFYATIFAGLMLYPEDTMATFPRCSALVLDDMNYIINNASVQ</sequence>
<organism evidence="1 2">
    <name type="scientific">Butyrivibrio fibrisolvens</name>
    <dbReference type="NCBI Taxonomy" id="831"/>
    <lineage>
        <taxon>Bacteria</taxon>
        <taxon>Bacillati</taxon>
        <taxon>Bacillota</taxon>
        <taxon>Clostridia</taxon>
        <taxon>Lachnospirales</taxon>
        <taxon>Lachnospiraceae</taxon>
        <taxon>Butyrivibrio</taxon>
    </lineage>
</organism>
<dbReference type="RefSeq" id="WP_074753701.1">
    <property type="nucleotide sequence ID" value="NZ_FOGJ01000001.1"/>
</dbReference>
<protein>
    <submittedName>
        <fullName evidence="1">Uncharacterized protein</fullName>
    </submittedName>
</protein>
<dbReference type="GO" id="GO:0008237">
    <property type="term" value="F:metallopeptidase activity"/>
    <property type="evidence" value="ECO:0007669"/>
    <property type="project" value="InterPro"/>
</dbReference>
<evidence type="ECO:0000313" key="1">
    <source>
        <dbReference type="EMBL" id="SEQ99537.1"/>
    </source>
</evidence>
<dbReference type="EMBL" id="FOGJ01000001">
    <property type="protein sequence ID" value="SEQ99537.1"/>
    <property type="molecule type" value="Genomic_DNA"/>
</dbReference>
<dbReference type="InterPro" id="IPR024079">
    <property type="entry name" value="MetalloPept_cat_dom_sf"/>
</dbReference>
<proteinExistence type="predicted"/>
<accession>A0A1H9KKT7</accession>
<dbReference type="Proteomes" id="UP000182584">
    <property type="component" value="Unassembled WGS sequence"/>
</dbReference>
<reference evidence="1 2" key="1">
    <citation type="submission" date="2016-10" db="EMBL/GenBank/DDBJ databases">
        <authorList>
            <person name="de Groot N.N."/>
        </authorList>
    </citation>
    <scope>NUCLEOTIDE SEQUENCE [LARGE SCALE GENOMIC DNA]</scope>
    <source>
        <strain evidence="1 2">AR40</strain>
    </source>
</reference>